<dbReference type="Proteomes" id="UP000011554">
    <property type="component" value="Unassembled WGS sequence"/>
</dbReference>
<dbReference type="EMBL" id="AOIO01000021">
    <property type="protein sequence ID" value="ELZ02678.1"/>
    <property type="molecule type" value="Genomic_DNA"/>
</dbReference>
<dbReference type="InterPro" id="IPR011051">
    <property type="entry name" value="RmlC_Cupin_sf"/>
</dbReference>
<proteinExistence type="predicted"/>
<accession>M0AXH1</accession>
<evidence type="ECO:0000313" key="1">
    <source>
        <dbReference type="EMBL" id="ELZ02678.1"/>
    </source>
</evidence>
<dbReference type="AlphaFoldDB" id="M0AXH1"/>
<reference evidence="1 2" key="1">
    <citation type="journal article" date="2014" name="PLoS Genet.">
        <title>Phylogenetically driven sequencing of extremely halophilic archaea reveals strategies for static and dynamic osmo-response.</title>
        <authorList>
            <person name="Becker E.A."/>
            <person name="Seitzer P.M."/>
            <person name="Tritt A."/>
            <person name="Larsen D."/>
            <person name="Krusor M."/>
            <person name="Yao A.I."/>
            <person name="Wu D."/>
            <person name="Madern D."/>
            <person name="Eisen J.A."/>
            <person name="Darling A.E."/>
            <person name="Facciotti M.T."/>
        </authorList>
    </citation>
    <scope>NUCLEOTIDE SEQUENCE [LARGE SCALE GENOMIC DNA]</scope>
    <source>
        <strain evidence="1 2">DSM 12278</strain>
    </source>
</reference>
<sequence>MSQSKGNLTVVVDTPVAMVQHQAEFGAAIEYGDLAAEQSHIGAGTDLTPLLRGLHEDACQCPHWGCVIAGEIRVRNSDDTEEVDEAGDPLYWPPGHTLWVDVDTEFVLVRPHDEHASVFEHTATRMDE</sequence>
<gene>
    <name evidence="1" type="ORF">C481_08421</name>
</gene>
<comment type="caution">
    <text evidence="1">The sequence shown here is derived from an EMBL/GenBank/DDBJ whole genome shotgun (WGS) entry which is preliminary data.</text>
</comment>
<keyword evidence="2" id="KW-1185">Reference proteome</keyword>
<name>M0AXH1_NATA1</name>
<dbReference type="SUPFAM" id="SSF51182">
    <property type="entry name" value="RmlC-like cupins"/>
    <property type="match status" value="1"/>
</dbReference>
<protein>
    <recommendedName>
        <fullName evidence="3">Cupin</fullName>
    </recommendedName>
</protein>
<dbReference type="STRING" id="29540.C481_08421"/>
<evidence type="ECO:0000313" key="2">
    <source>
        <dbReference type="Proteomes" id="UP000011554"/>
    </source>
</evidence>
<evidence type="ECO:0008006" key="3">
    <source>
        <dbReference type="Google" id="ProtNLM"/>
    </source>
</evidence>
<dbReference type="eggNOG" id="ENOG502N5ZN">
    <property type="taxonomic scope" value="Archaea"/>
</dbReference>
<organism evidence="1 2">
    <name type="scientific">Natrialba asiatica (strain ATCC 700177 / DSM 12278 / JCM 9576 / FERM P-10747 / NBRC 102637 / 172P1)</name>
    <dbReference type="NCBI Taxonomy" id="29540"/>
    <lineage>
        <taxon>Archaea</taxon>
        <taxon>Methanobacteriati</taxon>
        <taxon>Methanobacteriota</taxon>
        <taxon>Stenosarchaea group</taxon>
        <taxon>Halobacteria</taxon>
        <taxon>Halobacteriales</taxon>
        <taxon>Natrialbaceae</taxon>
        <taxon>Natrialba</taxon>
    </lineage>
</organism>